<evidence type="ECO:0000313" key="2">
    <source>
        <dbReference type="EMBL" id="KAF9153478.1"/>
    </source>
</evidence>
<keyword evidence="1" id="KW-0732">Signal</keyword>
<accession>A0A9P5S389</accession>
<proteinExistence type="predicted"/>
<feature type="signal peptide" evidence="1">
    <location>
        <begin position="1"/>
        <end position="25"/>
    </location>
</feature>
<evidence type="ECO:0000313" key="3">
    <source>
        <dbReference type="Proteomes" id="UP000748756"/>
    </source>
</evidence>
<evidence type="ECO:0000256" key="1">
    <source>
        <dbReference type="SAM" id="SignalP"/>
    </source>
</evidence>
<organism evidence="2 3">
    <name type="scientific">Linnemannia schmuckeri</name>
    <dbReference type="NCBI Taxonomy" id="64567"/>
    <lineage>
        <taxon>Eukaryota</taxon>
        <taxon>Fungi</taxon>
        <taxon>Fungi incertae sedis</taxon>
        <taxon>Mucoromycota</taxon>
        <taxon>Mortierellomycotina</taxon>
        <taxon>Mortierellomycetes</taxon>
        <taxon>Mortierellales</taxon>
        <taxon>Mortierellaceae</taxon>
        <taxon>Linnemannia</taxon>
    </lineage>
</organism>
<reference evidence="2" key="1">
    <citation type="journal article" date="2020" name="Fungal Divers.">
        <title>Resolving the Mortierellaceae phylogeny through synthesis of multi-gene phylogenetics and phylogenomics.</title>
        <authorList>
            <person name="Vandepol N."/>
            <person name="Liber J."/>
            <person name="Desiro A."/>
            <person name="Na H."/>
            <person name="Kennedy M."/>
            <person name="Barry K."/>
            <person name="Grigoriev I.V."/>
            <person name="Miller A.N."/>
            <person name="O'Donnell K."/>
            <person name="Stajich J.E."/>
            <person name="Bonito G."/>
        </authorList>
    </citation>
    <scope>NUCLEOTIDE SEQUENCE</scope>
    <source>
        <strain evidence="2">NRRL 6426</strain>
    </source>
</reference>
<sequence length="138" mass="14019">MSSIIKSALLVSLVAALVVFQFASAAPQDVGFGADLDDYGLGSDMGAYGGLGGPGGVDYGGYPTHIPVSPVTIVPETDFIPINNVQPVVNVLPVNVNDFSWPPYYNDYDFPYGSGAYGGGAYGGILGGGMDGGMGGPF</sequence>
<dbReference type="AlphaFoldDB" id="A0A9P5S389"/>
<comment type="caution">
    <text evidence="2">The sequence shown here is derived from an EMBL/GenBank/DDBJ whole genome shotgun (WGS) entry which is preliminary data.</text>
</comment>
<dbReference type="EMBL" id="JAAAUQ010000172">
    <property type="protein sequence ID" value="KAF9153478.1"/>
    <property type="molecule type" value="Genomic_DNA"/>
</dbReference>
<gene>
    <name evidence="2" type="ORF">BG015_003307</name>
</gene>
<name>A0A9P5S389_9FUNG</name>
<feature type="chain" id="PRO_5040397413" evidence="1">
    <location>
        <begin position="26"/>
        <end position="138"/>
    </location>
</feature>
<protein>
    <submittedName>
        <fullName evidence="2">Uncharacterized protein</fullName>
    </submittedName>
</protein>
<keyword evidence="3" id="KW-1185">Reference proteome</keyword>
<dbReference type="Proteomes" id="UP000748756">
    <property type="component" value="Unassembled WGS sequence"/>
</dbReference>